<accession>A0A8H7WJP8</accession>
<name>A0A8H7WJP8_9HELO</name>
<dbReference type="InterPro" id="IPR036866">
    <property type="entry name" value="RibonucZ/Hydroxyglut_hydro"/>
</dbReference>
<dbReference type="CDD" id="cd07735">
    <property type="entry name" value="class_II_PDE_MBL-fold"/>
    <property type="match status" value="1"/>
</dbReference>
<dbReference type="SUPFAM" id="SSF56281">
    <property type="entry name" value="Metallo-hydrolase/oxidoreductase"/>
    <property type="match status" value="1"/>
</dbReference>
<reference evidence="2" key="1">
    <citation type="submission" date="2021-02" db="EMBL/GenBank/DDBJ databases">
        <title>Genome sequence Cadophora malorum strain M34.</title>
        <authorList>
            <person name="Stefanovic E."/>
            <person name="Vu D."/>
            <person name="Scully C."/>
            <person name="Dijksterhuis J."/>
            <person name="Roader J."/>
            <person name="Houbraken J."/>
        </authorList>
    </citation>
    <scope>NUCLEOTIDE SEQUENCE</scope>
    <source>
        <strain evidence="2">M34</strain>
    </source>
</reference>
<dbReference type="Gene3D" id="3.60.15.10">
    <property type="entry name" value="Ribonuclease Z/Hydroxyacylglutathione hydrolase-like"/>
    <property type="match status" value="1"/>
</dbReference>
<evidence type="ECO:0000256" key="1">
    <source>
        <dbReference type="SAM" id="MobiDB-lite"/>
    </source>
</evidence>
<dbReference type="EMBL" id="JAFJYH010000004">
    <property type="protein sequence ID" value="KAG4426161.1"/>
    <property type="molecule type" value="Genomic_DNA"/>
</dbReference>
<dbReference type="PANTHER" id="PTHR28283">
    <property type="entry name" value="3',5'-CYCLIC-NUCLEOTIDE PHOSPHODIESTERASE 1"/>
    <property type="match status" value="1"/>
</dbReference>
<feature type="compositionally biased region" description="Polar residues" evidence="1">
    <location>
        <begin position="399"/>
        <end position="409"/>
    </location>
</feature>
<keyword evidence="3" id="KW-1185">Reference proteome</keyword>
<dbReference type="InterPro" id="IPR000396">
    <property type="entry name" value="Pdiesterase2"/>
</dbReference>
<dbReference type="GO" id="GO:1902660">
    <property type="term" value="P:negative regulation of glucose mediated signaling pathway"/>
    <property type="evidence" value="ECO:0007669"/>
    <property type="project" value="TreeGrafter"/>
</dbReference>
<dbReference type="GO" id="GO:0004115">
    <property type="term" value="F:3',5'-cyclic-AMP phosphodiesterase activity"/>
    <property type="evidence" value="ECO:0007669"/>
    <property type="project" value="InterPro"/>
</dbReference>
<proteinExistence type="predicted"/>
<evidence type="ECO:0000313" key="2">
    <source>
        <dbReference type="EMBL" id="KAG4426161.1"/>
    </source>
</evidence>
<comment type="caution">
    <text evidence="2">The sequence shown here is derived from an EMBL/GenBank/DDBJ whole genome shotgun (WGS) entry which is preliminary data.</text>
</comment>
<dbReference type="AlphaFoldDB" id="A0A8H7WJP8"/>
<organism evidence="2 3">
    <name type="scientific">Cadophora malorum</name>
    <dbReference type="NCBI Taxonomy" id="108018"/>
    <lineage>
        <taxon>Eukaryota</taxon>
        <taxon>Fungi</taxon>
        <taxon>Dikarya</taxon>
        <taxon>Ascomycota</taxon>
        <taxon>Pezizomycotina</taxon>
        <taxon>Leotiomycetes</taxon>
        <taxon>Helotiales</taxon>
        <taxon>Ploettnerulaceae</taxon>
        <taxon>Cadophora</taxon>
    </lineage>
</organism>
<dbReference type="Proteomes" id="UP000664132">
    <property type="component" value="Unassembled WGS sequence"/>
</dbReference>
<dbReference type="GO" id="GO:0006198">
    <property type="term" value="P:cAMP catabolic process"/>
    <property type="evidence" value="ECO:0007669"/>
    <property type="project" value="InterPro"/>
</dbReference>
<dbReference type="GO" id="GO:0047555">
    <property type="term" value="F:3',5'-cyclic-GMP phosphodiesterase activity"/>
    <property type="evidence" value="ECO:0007669"/>
    <property type="project" value="TreeGrafter"/>
</dbReference>
<evidence type="ECO:0000313" key="3">
    <source>
        <dbReference type="Proteomes" id="UP000664132"/>
    </source>
</evidence>
<dbReference type="OrthoDB" id="258495at2759"/>
<dbReference type="PRINTS" id="PR00388">
    <property type="entry name" value="PDIESTERASE2"/>
</dbReference>
<feature type="region of interest" description="Disordered" evidence="1">
    <location>
        <begin position="367"/>
        <end position="447"/>
    </location>
</feature>
<sequence>MGMSSDEMPAMHVVVLGAGGGPDEGNTTSFLVRLTAAGWGKGSVMGVDGGVGISKMEKILTTHKMMSPSKNGKQSTGATLIDGPFEGLEIPHDKPGANARYIYVELIDAFLFTHPHMDHIAGTVINTAVKGLTRQKRYAGLPNTIDGLKTHIFNGVIWPNLTDENNGAGMISYVRLVEGGSPAAGEGDTKGYVEIVPGLGVKALSISHGTCMEHHLRRGSTPLPSPSVADNQHLNSSFPNTRMARSESNASNLDPSVPRLTGGSHQMIQCVYNSTAFFIRDTNSGREIIIFGDVEPDSISMLPRNEQVWAMAAPKIVSGHLTAIFIECSYDDSREDELLFGHMTPSHLMVELKKLADMVARGYASELHSKAMSPKRKRTSNGNGSASAPKVLRQESPARSDSPARQTVFRSPPKLDRSNYSRRRNAYSGPSKQLPGNKTQDDKAAEKLSRPLDGFRVIITHIKNELDDERDAPEIIRQQLRDLEKEAGLGCEFIVSHSGQALYF</sequence>
<gene>
    <name evidence="2" type="ORF">IFR04_000627</name>
</gene>
<dbReference type="Pfam" id="PF02112">
    <property type="entry name" value="PDEase_II"/>
    <property type="match status" value="2"/>
</dbReference>
<protein>
    <submittedName>
        <fullName evidence="2">Uncharacterized protein</fullName>
    </submittedName>
</protein>
<dbReference type="PANTHER" id="PTHR28283:SF1">
    <property type="entry name" value="3',5'-CYCLIC-NUCLEOTIDE PHOSPHODIESTERASE 1"/>
    <property type="match status" value="1"/>
</dbReference>